<evidence type="ECO:0000313" key="1">
    <source>
        <dbReference type="EMBL" id="KOF96381.1"/>
    </source>
</evidence>
<proteinExistence type="predicted"/>
<protein>
    <submittedName>
        <fullName evidence="1">Uncharacterized protein</fullName>
    </submittedName>
</protein>
<organism evidence="1">
    <name type="scientific">Octopus bimaculoides</name>
    <name type="common">California two-spotted octopus</name>
    <dbReference type="NCBI Taxonomy" id="37653"/>
    <lineage>
        <taxon>Eukaryota</taxon>
        <taxon>Metazoa</taxon>
        <taxon>Spiralia</taxon>
        <taxon>Lophotrochozoa</taxon>
        <taxon>Mollusca</taxon>
        <taxon>Cephalopoda</taxon>
        <taxon>Coleoidea</taxon>
        <taxon>Octopodiformes</taxon>
        <taxon>Octopoda</taxon>
        <taxon>Incirrata</taxon>
        <taxon>Octopodidae</taxon>
        <taxon>Octopus</taxon>
    </lineage>
</organism>
<sequence length="56" mass="6663">MRGTHVQEFKNPAIHHEKNNQIILSSDYVLVAITKWRTFIIATITSWGRKRARNWQ</sequence>
<dbReference type="AlphaFoldDB" id="A0A0L8I4G4"/>
<dbReference type="EMBL" id="KQ416581">
    <property type="protein sequence ID" value="KOF96381.1"/>
    <property type="molecule type" value="Genomic_DNA"/>
</dbReference>
<reference evidence="1" key="1">
    <citation type="submission" date="2015-07" db="EMBL/GenBank/DDBJ databases">
        <title>MeaNS - Measles Nucleotide Surveillance Program.</title>
        <authorList>
            <person name="Tran T."/>
            <person name="Druce J."/>
        </authorList>
    </citation>
    <scope>NUCLEOTIDE SEQUENCE</scope>
    <source>
        <strain evidence="1">UCB-OBI-ISO-001</strain>
        <tissue evidence="1">Gonad</tissue>
    </source>
</reference>
<gene>
    <name evidence="1" type="ORF">OCBIM_22035335mg</name>
</gene>
<accession>A0A0L8I4G4</accession>
<name>A0A0L8I4G4_OCTBM</name>